<evidence type="ECO:0000313" key="10">
    <source>
        <dbReference type="EMBL" id="OBS11034.1"/>
    </source>
</evidence>
<dbReference type="Gene3D" id="3.10.129.10">
    <property type="entry name" value="Hotdog Thioesterase"/>
    <property type="match status" value="1"/>
</dbReference>
<keyword evidence="3 9" id="KW-0963">Cytoplasm</keyword>
<comment type="catalytic activity">
    <reaction evidence="9">
        <text>a (3R)-hydroxyacyl-[ACP] = a (2E)-enoyl-[ACP] + H2O</text>
        <dbReference type="Rhea" id="RHEA:13097"/>
        <dbReference type="Rhea" id="RHEA-COMP:9925"/>
        <dbReference type="Rhea" id="RHEA-COMP:9945"/>
        <dbReference type="ChEBI" id="CHEBI:15377"/>
        <dbReference type="ChEBI" id="CHEBI:78784"/>
        <dbReference type="ChEBI" id="CHEBI:78827"/>
        <dbReference type="EC" id="4.2.1.59"/>
    </reaction>
</comment>
<keyword evidence="6 9" id="KW-0443">Lipid metabolism</keyword>
<evidence type="ECO:0000256" key="8">
    <source>
        <dbReference type="ARBA" id="ARBA00025049"/>
    </source>
</evidence>
<dbReference type="GO" id="GO:0005737">
    <property type="term" value="C:cytoplasm"/>
    <property type="evidence" value="ECO:0007669"/>
    <property type="project" value="UniProtKB-SubCell"/>
</dbReference>
<dbReference type="STRING" id="160660.BJI67_06345"/>
<dbReference type="GO" id="GO:0009245">
    <property type="term" value="P:lipid A biosynthetic process"/>
    <property type="evidence" value="ECO:0007669"/>
    <property type="project" value="UniProtKB-UniRule"/>
</dbReference>
<evidence type="ECO:0000256" key="1">
    <source>
        <dbReference type="ARBA" id="ARBA00004496"/>
    </source>
</evidence>
<organism evidence="10 11">
    <name type="scientific">Acidihalobacter prosperus</name>
    <dbReference type="NCBI Taxonomy" id="160660"/>
    <lineage>
        <taxon>Bacteria</taxon>
        <taxon>Pseudomonadati</taxon>
        <taxon>Pseudomonadota</taxon>
        <taxon>Gammaproteobacteria</taxon>
        <taxon>Chromatiales</taxon>
        <taxon>Ectothiorhodospiraceae</taxon>
        <taxon>Acidihalobacter</taxon>
    </lineage>
</organism>
<comment type="subcellular location">
    <subcellularLocation>
        <location evidence="1 9">Cytoplasm</location>
    </subcellularLocation>
</comment>
<evidence type="ECO:0000256" key="9">
    <source>
        <dbReference type="HAMAP-Rule" id="MF_00406"/>
    </source>
</evidence>
<dbReference type="PANTHER" id="PTHR30272">
    <property type="entry name" value="3-HYDROXYACYL-[ACYL-CARRIER-PROTEIN] DEHYDRATASE"/>
    <property type="match status" value="1"/>
</dbReference>
<dbReference type="InterPro" id="IPR029069">
    <property type="entry name" value="HotDog_dom_sf"/>
</dbReference>
<keyword evidence="4 9" id="KW-0444">Lipid biosynthesis</keyword>
<dbReference type="NCBIfam" id="NF000582">
    <property type="entry name" value="PRK00006.1"/>
    <property type="match status" value="1"/>
</dbReference>
<accession>A0A1A6C908</accession>
<dbReference type="Pfam" id="PF07977">
    <property type="entry name" value="FabA"/>
    <property type="match status" value="1"/>
</dbReference>
<reference evidence="10 11" key="1">
    <citation type="journal article" date="2014" name="Genome Announc.">
        <title>Draft Genome Sequence of the Iron-Oxidizing, Acidophilic, and Halotolerant 'Thiobacillus prosperus' Type Strain DSM 5130.</title>
        <authorList>
            <person name="Ossandon F.J."/>
            <person name="Cardenas J.P."/>
            <person name="Corbett M."/>
            <person name="Quatrini R."/>
            <person name="Holmes D.S."/>
            <person name="Watkin E."/>
        </authorList>
    </citation>
    <scope>NUCLEOTIDE SEQUENCE [LARGE SCALE GENOMIC DNA]</scope>
    <source>
        <strain evidence="10 11">DSM 5130</strain>
    </source>
</reference>
<feature type="active site" evidence="9">
    <location>
        <position position="58"/>
    </location>
</feature>
<evidence type="ECO:0000256" key="7">
    <source>
        <dbReference type="ARBA" id="ARBA00023239"/>
    </source>
</evidence>
<evidence type="ECO:0000256" key="4">
    <source>
        <dbReference type="ARBA" id="ARBA00022516"/>
    </source>
</evidence>
<dbReference type="EMBL" id="JQSG02000001">
    <property type="protein sequence ID" value="OBS11034.1"/>
    <property type="molecule type" value="Genomic_DNA"/>
</dbReference>
<proteinExistence type="inferred from homology"/>
<dbReference type="NCBIfam" id="TIGR01750">
    <property type="entry name" value="fabZ"/>
    <property type="match status" value="1"/>
</dbReference>
<dbReference type="PANTHER" id="PTHR30272:SF1">
    <property type="entry name" value="3-HYDROXYACYL-[ACYL-CARRIER-PROTEIN] DEHYDRATASE"/>
    <property type="match status" value="1"/>
</dbReference>
<dbReference type="OrthoDB" id="9786735at2"/>
<evidence type="ECO:0000313" key="11">
    <source>
        <dbReference type="Proteomes" id="UP000029273"/>
    </source>
</evidence>
<keyword evidence="11" id="KW-1185">Reference proteome</keyword>
<dbReference type="InterPro" id="IPR010084">
    <property type="entry name" value="FabZ"/>
</dbReference>
<dbReference type="GO" id="GO:0016020">
    <property type="term" value="C:membrane"/>
    <property type="evidence" value="ECO:0007669"/>
    <property type="project" value="GOC"/>
</dbReference>
<protein>
    <recommendedName>
        <fullName evidence="9">3-hydroxyacyl-[acyl-carrier-protein] dehydratase FabZ</fullName>
        <ecNumber evidence="9">4.2.1.59</ecNumber>
    </recommendedName>
    <alternativeName>
        <fullName evidence="9">(3R)-hydroxymyristoyl-[acyl-carrier-protein] dehydratase</fullName>
        <shortName evidence="9">(3R)-hydroxymyristoyl-ACP dehydrase</shortName>
    </alternativeName>
    <alternativeName>
        <fullName evidence="9">Beta-hydroxyacyl-ACP dehydratase</fullName>
    </alternativeName>
</protein>
<evidence type="ECO:0000256" key="2">
    <source>
        <dbReference type="ARBA" id="ARBA00009174"/>
    </source>
</evidence>
<comment type="caution">
    <text evidence="10">The sequence shown here is derived from an EMBL/GenBank/DDBJ whole genome shotgun (WGS) entry which is preliminary data.</text>
</comment>
<comment type="function">
    <text evidence="8 9">Involved in unsaturated fatty acids biosynthesis. Catalyzes the dehydration of short chain beta-hydroxyacyl-ACPs and long chain saturated and unsaturated beta-hydroxyacyl-ACPs.</text>
</comment>
<dbReference type="InterPro" id="IPR013114">
    <property type="entry name" value="FabA_FabZ"/>
</dbReference>
<gene>
    <name evidence="9" type="primary">fabZ</name>
    <name evidence="10" type="ORF">Thpro_020750</name>
</gene>
<dbReference type="FunFam" id="3.10.129.10:FF:000001">
    <property type="entry name" value="3-hydroxyacyl-[acyl-carrier-protein] dehydratase FabZ"/>
    <property type="match status" value="1"/>
</dbReference>
<dbReference type="AlphaFoldDB" id="A0A1A6C908"/>
<dbReference type="CDD" id="cd01288">
    <property type="entry name" value="FabZ"/>
    <property type="match status" value="1"/>
</dbReference>
<name>A0A1A6C908_9GAMM</name>
<keyword evidence="7 9" id="KW-0456">Lyase</keyword>
<dbReference type="SUPFAM" id="SSF54637">
    <property type="entry name" value="Thioesterase/thiol ester dehydrase-isomerase"/>
    <property type="match status" value="1"/>
</dbReference>
<sequence length="158" mass="17969">MESFEARTLNSFNIQEILNYLPHRYPFLLVDKVVDCVPGEWLTAVKNVTVNEPFFQGHFPNRPVMPGVLILEAMAQATGLLAFKTRGDAPPPENFLYLFVSVDRARFKRQIIPGDQLIMRVELLRVKRDMWKFSAEARVDGDLAAEAELMCAGREVVS</sequence>
<dbReference type="GO" id="GO:0019171">
    <property type="term" value="F:(3R)-hydroxyacyl-[acyl-carrier-protein] dehydratase activity"/>
    <property type="evidence" value="ECO:0007669"/>
    <property type="project" value="UniProtKB-EC"/>
</dbReference>
<keyword evidence="5 9" id="KW-0441">Lipid A biosynthesis</keyword>
<comment type="similarity">
    <text evidence="2 9">Belongs to the thioester dehydratase family. FabZ subfamily.</text>
</comment>
<dbReference type="EC" id="4.2.1.59" evidence="9"/>
<dbReference type="Proteomes" id="UP000029273">
    <property type="component" value="Unassembled WGS sequence"/>
</dbReference>
<dbReference type="HAMAP" id="MF_00406">
    <property type="entry name" value="FabZ"/>
    <property type="match status" value="1"/>
</dbReference>
<evidence type="ECO:0000256" key="3">
    <source>
        <dbReference type="ARBA" id="ARBA00022490"/>
    </source>
</evidence>
<dbReference type="GO" id="GO:0006633">
    <property type="term" value="P:fatty acid biosynthetic process"/>
    <property type="evidence" value="ECO:0007669"/>
    <property type="project" value="UniProtKB-UniRule"/>
</dbReference>
<evidence type="ECO:0000256" key="6">
    <source>
        <dbReference type="ARBA" id="ARBA00023098"/>
    </source>
</evidence>
<evidence type="ECO:0000256" key="5">
    <source>
        <dbReference type="ARBA" id="ARBA00022556"/>
    </source>
</evidence>